<keyword evidence="2" id="KW-1185">Reference proteome</keyword>
<reference evidence="1 2" key="1">
    <citation type="submission" date="2016-11" db="EMBL/GenBank/DDBJ databases">
        <authorList>
            <person name="Jaros S."/>
            <person name="Januszkiewicz K."/>
            <person name="Wedrychowicz H."/>
        </authorList>
    </citation>
    <scope>NUCLEOTIDE SEQUENCE [LARGE SCALE GENOMIC DNA]</scope>
    <source>
        <strain evidence="1 2">DSM 27063</strain>
    </source>
</reference>
<dbReference type="EMBL" id="FQZE01000005">
    <property type="protein sequence ID" value="SHI74856.1"/>
    <property type="molecule type" value="Genomic_DNA"/>
</dbReference>
<accession>A0A1M6DNN4</accession>
<dbReference type="OrthoDB" id="1445294at2"/>
<dbReference type="STRING" id="1168035.SAMN05444280_105127"/>
<evidence type="ECO:0008006" key="3">
    <source>
        <dbReference type="Google" id="ProtNLM"/>
    </source>
</evidence>
<name>A0A1M6DNN4_9BACT</name>
<proteinExistence type="predicted"/>
<protein>
    <recommendedName>
        <fullName evidence="3">Addiction module component</fullName>
    </recommendedName>
</protein>
<evidence type="ECO:0000313" key="1">
    <source>
        <dbReference type="EMBL" id="SHI74856.1"/>
    </source>
</evidence>
<organism evidence="1 2">
    <name type="scientific">Tangfeifania diversioriginum</name>
    <dbReference type="NCBI Taxonomy" id="1168035"/>
    <lineage>
        <taxon>Bacteria</taxon>
        <taxon>Pseudomonadati</taxon>
        <taxon>Bacteroidota</taxon>
        <taxon>Bacteroidia</taxon>
        <taxon>Marinilabiliales</taxon>
        <taxon>Prolixibacteraceae</taxon>
        <taxon>Tangfeifania</taxon>
    </lineage>
</organism>
<dbReference type="RefSeq" id="WP_073166429.1">
    <property type="nucleotide sequence ID" value="NZ_FQZE01000005.1"/>
</dbReference>
<sequence length="81" mass="9324">MDTTNIKIKLIKEIDSLDNKNVKELYGIVMNFINGKVESENWDNLTEIQKAGIELGINQLDQNKGLDHDMVMEELKKKYGI</sequence>
<gene>
    <name evidence="1" type="ORF">SAMN05444280_105127</name>
</gene>
<evidence type="ECO:0000313" key="2">
    <source>
        <dbReference type="Proteomes" id="UP000184050"/>
    </source>
</evidence>
<dbReference type="AlphaFoldDB" id="A0A1M6DNN4"/>
<dbReference type="Proteomes" id="UP000184050">
    <property type="component" value="Unassembled WGS sequence"/>
</dbReference>